<keyword evidence="1" id="KW-0812">Transmembrane</keyword>
<evidence type="ECO:0000256" key="1">
    <source>
        <dbReference type="SAM" id="Phobius"/>
    </source>
</evidence>
<dbReference type="RefSeq" id="WP_157621710.1">
    <property type="nucleotide sequence ID" value="NZ_CP014989.1"/>
</dbReference>
<organism evidence="2 3">
    <name type="scientific">Serinicoccus hydrothermalis</name>
    <dbReference type="NCBI Taxonomy" id="1758689"/>
    <lineage>
        <taxon>Bacteria</taxon>
        <taxon>Bacillati</taxon>
        <taxon>Actinomycetota</taxon>
        <taxon>Actinomycetes</taxon>
        <taxon>Micrococcales</taxon>
        <taxon>Ornithinimicrobiaceae</taxon>
        <taxon>Serinicoccus</taxon>
    </lineage>
</organism>
<dbReference type="PATRIC" id="fig|1758689.4.peg.640"/>
<keyword evidence="1" id="KW-0472">Membrane</keyword>
<keyword evidence="3" id="KW-1185">Reference proteome</keyword>
<reference evidence="2 3" key="1">
    <citation type="submission" date="2016-03" db="EMBL/GenBank/DDBJ databases">
        <title>Shallow-sea hydrothermal system.</title>
        <authorList>
            <person name="Tang K."/>
        </authorList>
    </citation>
    <scope>NUCLEOTIDE SEQUENCE [LARGE SCALE GENOMIC DNA]</scope>
    <source>
        <strain evidence="2 3">JLT9</strain>
    </source>
</reference>
<gene>
    <name evidence="2" type="ORF">SGUI_0622</name>
</gene>
<name>A0A1B1N9C8_9MICO</name>
<accession>A0A1B1N9C8</accession>
<feature type="transmembrane region" description="Helical" evidence="1">
    <location>
        <begin position="30"/>
        <end position="49"/>
    </location>
</feature>
<dbReference type="Proteomes" id="UP000092482">
    <property type="component" value="Chromosome"/>
</dbReference>
<proteinExistence type="predicted"/>
<dbReference type="AlphaFoldDB" id="A0A1B1N9C8"/>
<sequence>MDGGDGMPVSDVDDAAAVAALRRAAKKQRVLMLPVVLVAAGIWAAFMAVVNSWSLAVAVLGAAIFAVFIGLAWWFFTMPTWVRRPPSVLAHGVVISVKLGVLHIRAGDEVLVIGRGGVTSELDEGDSVLVTQLHRRNAAVVVMHEDRGPVVVPATPRQL</sequence>
<dbReference type="KEGG" id="serj:SGUI_0622"/>
<dbReference type="OrthoDB" id="9905129at2"/>
<keyword evidence="1" id="KW-1133">Transmembrane helix</keyword>
<evidence type="ECO:0000313" key="3">
    <source>
        <dbReference type="Proteomes" id="UP000092482"/>
    </source>
</evidence>
<evidence type="ECO:0000313" key="2">
    <source>
        <dbReference type="EMBL" id="ANS78018.1"/>
    </source>
</evidence>
<feature type="transmembrane region" description="Helical" evidence="1">
    <location>
        <begin position="55"/>
        <end position="76"/>
    </location>
</feature>
<dbReference type="EMBL" id="CP014989">
    <property type="protein sequence ID" value="ANS78018.1"/>
    <property type="molecule type" value="Genomic_DNA"/>
</dbReference>
<protein>
    <submittedName>
        <fullName evidence="2">Uncharacterized protein</fullName>
    </submittedName>
</protein>